<evidence type="ECO:0000256" key="6">
    <source>
        <dbReference type="ARBA" id="ARBA00022679"/>
    </source>
</evidence>
<dbReference type="NCBIfam" id="TIGR00118">
    <property type="entry name" value="acolac_lg"/>
    <property type="match status" value="1"/>
</dbReference>
<dbReference type="Pfam" id="PF00205">
    <property type="entry name" value="TPP_enzyme_M"/>
    <property type="match status" value="1"/>
</dbReference>
<dbReference type="GO" id="GO:0009099">
    <property type="term" value="P:L-valine biosynthetic process"/>
    <property type="evidence" value="ECO:0007669"/>
    <property type="project" value="TreeGrafter"/>
</dbReference>
<dbReference type="CDD" id="cd02015">
    <property type="entry name" value="TPP_AHAS"/>
    <property type="match status" value="1"/>
</dbReference>
<dbReference type="InterPro" id="IPR012001">
    <property type="entry name" value="Thiamin_PyroP_enz_TPP-bd_dom"/>
</dbReference>
<dbReference type="FunFam" id="3.40.50.1220:FF:000008">
    <property type="entry name" value="Acetolactate synthase"/>
    <property type="match status" value="1"/>
</dbReference>
<dbReference type="InterPro" id="IPR045229">
    <property type="entry name" value="TPP_enz"/>
</dbReference>
<dbReference type="InterPro" id="IPR029035">
    <property type="entry name" value="DHS-like_NAD/FAD-binding_dom"/>
</dbReference>
<dbReference type="InterPro" id="IPR012846">
    <property type="entry name" value="Acetolactate_synth_lsu"/>
</dbReference>
<dbReference type="InterPro" id="IPR039368">
    <property type="entry name" value="AHAS_TPP"/>
</dbReference>
<proteinExistence type="inferred from homology"/>
<comment type="pathway">
    <text evidence="3 12">Amino-acid biosynthesis; L-valine biosynthesis; L-valine from pyruvate: step 1/4.</text>
</comment>
<name>A0A9P6HLY7_9AGAM</name>
<gene>
    <name evidence="16" type="ORF">BJ322DRAFT_1136372</name>
</gene>
<dbReference type="GO" id="GO:0050660">
    <property type="term" value="F:flavin adenine dinucleotide binding"/>
    <property type="evidence" value="ECO:0007669"/>
    <property type="project" value="InterPro"/>
</dbReference>
<evidence type="ECO:0000256" key="11">
    <source>
        <dbReference type="ARBA" id="ARBA00023304"/>
    </source>
</evidence>
<evidence type="ECO:0000313" key="17">
    <source>
        <dbReference type="Proteomes" id="UP000736335"/>
    </source>
</evidence>
<evidence type="ECO:0000256" key="4">
    <source>
        <dbReference type="ARBA" id="ARBA00007812"/>
    </source>
</evidence>
<dbReference type="GO" id="GO:0003984">
    <property type="term" value="F:acetolactate synthase activity"/>
    <property type="evidence" value="ECO:0007669"/>
    <property type="project" value="UniProtKB-EC"/>
</dbReference>
<protein>
    <recommendedName>
        <fullName evidence="12">Acetolactate synthase</fullName>
        <ecNumber evidence="12">2.2.1.6</ecNumber>
    </recommendedName>
</protein>
<dbReference type="SUPFAM" id="SSF52518">
    <property type="entry name" value="Thiamin diphosphate-binding fold (THDP-binding)"/>
    <property type="match status" value="2"/>
</dbReference>
<reference evidence="16" key="1">
    <citation type="journal article" date="2020" name="Nat. Commun.">
        <title>Large-scale genome sequencing of mycorrhizal fungi provides insights into the early evolution of symbiotic traits.</title>
        <authorList>
            <person name="Miyauchi S."/>
            <person name="Kiss E."/>
            <person name="Kuo A."/>
            <person name="Drula E."/>
            <person name="Kohler A."/>
            <person name="Sanchez-Garcia M."/>
            <person name="Morin E."/>
            <person name="Andreopoulos B."/>
            <person name="Barry K.W."/>
            <person name="Bonito G."/>
            <person name="Buee M."/>
            <person name="Carver A."/>
            <person name="Chen C."/>
            <person name="Cichocki N."/>
            <person name="Clum A."/>
            <person name="Culley D."/>
            <person name="Crous P.W."/>
            <person name="Fauchery L."/>
            <person name="Girlanda M."/>
            <person name="Hayes R.D."/>
            <person name="Keri Z."/>
            <person name="LaButti K."/>
            <person name="Lipzen A."/>
            <person name="Lombard V."/>
            <person name="Magnuson J."/>
            <person name="Maillard F."/>
            <person name="Murat C."/>
            <person name="Nolan M."/>
            <person name="Ohm R.A."/>
            <person name="Pangilinan J."/>
            <person name="Pereira M.F."/>
            <person name="Perotto S."/>
            <person name="Peter M."/>
            <person name="Pfister S."/>
            <person name="Riley R."/>
            <person name="Sitrit Y."/>
            <person name="Stielow J.B."/>
            <person name="Szollosi G."/>
            <person name="Zifcakova L."/>
            <person name="Stursova M."/>
            <person name="Spatafora J.W."/>
            <person name="Tedersoo L."/>
            <person name="Vaario L.M."/>
            <person name="Yamada A."/>
            <person name="Yan M."/>
            <person name="Wang P."/>
            <person name="Xu J."/>
            <person name="Bruns T."/>
            <person name="Baldrian P."/>
            <person name="Vilgalys R."/>
            <person name="Dunand C."/>
            <person name="Henrissat B."/>
            <person name="Grigoriev I.V."/>
            <person name="Hibbett D."/>
            <person name="Nagy L.G."/>
            <person name="Martin F.M."/>
        </authorList>
    </citation>
    <scope>NUCLEOTIDE SEQUENCE</scope>
    <source>
        <strain evidence="16">UH-Tt-Lm1</strain>
    </source>
</reference>
<sequence>MMQRTAASKKVPLVRFRSTTVGTSSIVEAKSRVLEHARNISRTSIKNAQPAPNVRPTSAPIFPTRNNIPYQAPSLAQEQNLDHSFIGKTGGEIFHEMMLRHRVKHIFGYPGGAILPVFDAIYNSPHFKFILPRHEQGAGHMAEGYARVSGKPGVVLVTSGPGATNVVTAMQDALSDGVPLVVFTGQVATSAIGSDAFQEADVIGISRSCTKWNVMVKDIAELPRRINEAFKIATSGRPGPVLVDLPKDITAGVLRTPLPFKATTPGRPLGLPKNPLRSEDGVAIDMLAIKQAADMINAAQRPIIYAGNGVLSSPLGPPLLAKLSEIGNIPVTTTLQGLGAFDESSERSLHMLGMHGSAYANLSIQNADVIIALGARFDDRVTGKVDTFAPAARAAAISGRGGIIHFEILPKNVNKVVEAQIPILGDVVAGLNALVPLIRSPDSNGMTGARDSWLNEIKEWKSKYPFTYEPSKPGNDMKPQEVIEEMDRQLSKDEKRKADTVITTGVGQHQMWAAQHYRWKVPRSMVTSGGLGTMGFGLPAAVGAKVAAPHKTVIDVDGDASFSMTAMELQTASQFNIGVKVLVFNNRFQGMVLQWQDLFYEARYSHTEMSNPDFILLAQAMGVHAIRCEKFEDLPAKMKEFLDYRGDRPVLMECLVETNEHVFPMVPAGKALHEQILHKSLRTPTE</sequence>
<comment type="catalytic activity">
    <reaction evidence="12">
        <text>2 pyruvate + H(+) = (2S)-2-acetolactate + CO2</text>
        <dbReference type="Rhea" id="RHEA:25249"/>
        <dbReference type="ChEBI" id="CHEBI:15361"/>
        <dbReference type="ChEBI" id="CHEBI:15378"/>
        <dbReference type="ChEBI" id="CHEBI:16526"/>
        <dbReference type="ChEBI" id="CHEBI:58476"/>
        <dbReference type="EC" id="2.2.1.6"/>
    </reaction>
</comment>
<dbReference type="CDD" id="cd07035">
    <property type="entry name" value="TPP_PYR_POX_like"/>
    <property type="match status" value="1"/>
</dbReference>
<dbReference type="FunFam" id="3.40.50.970:FF:000007">
    <property type="entry name" value="Acetolactate synthase"/>
    <property type="match status" value="1"/>
</dbReference>
<evidence type="ECO:0000313" key="16">
    <source>
        <dbReference type="EMBL" id="KAF9789726.1"/>
    </source>
</evidence>
<dbReference type="AlphaFoldDB" id="A0A9P6HLY7"/>
<evidence type="ECO:0000256" key="2">
    <source>
        <dbReference type="ARBA" id="ARBA00004974"/>
    </source>
</evidence>
<feature type="domain" description="Thiamine pyrophosphate enzyme TPP-binding" evidence="14">
    <location>
        <begin position="505"/>
        <end position="654"/>
    </location>
</feature>
<dbReference type="InterPro" id="IPR012000">
    <property type="entry name" value="Thiamin_PyroP_enz_cen_dom"/>
</dbReference>
<organism evidence="16 17">
    <name type="scientific">Thelephora terrestris</name>
    <dbReference type="NCBI Taxonomy" id="56493"/>
    <lineage>
        <taxon>Eukaryota</taxon>
        <taxon>Fungi</taxon>
        <taxon>Dikarya</taxon>
        <taxon>Basidiomycota</taxon>
        <taxon>Agaricomycotina</taxon>
        <taxon>Agaricomycetes</taxon>
        <taxon>Thelephorales</taxon>
        <taxon>Thelephoraceae</taxon>
        <taxon>Thelephora</taxon>
    </lineage>
</organism>
<evidence type="ECO:0000256" key="3">
    <source>
        <dbReference type="ARBA" id="ARBA00005025"/>
    </source>
</evidence>
<dbReference type="OrthoDB" id="16262at2759"/>
<dbReference type="Pfam" id="PF02776">
    <property type="entry name" value="TPP_enzyme_N"/>
    <property type="match status" value="1"/>
</dbReference>
<keyword evidence="5 12" id="KW-0028">Amino-acid biosynthesis</keyword>
<reference evidence="16" key="2">
    <citation type="submission" date="2020-11" db="EMBL/GenBank/DDBJ databases">
        <authorList>
            <consortium name="DOE Joint Genome Institute"/>
            <person name="Kuo A."/>
            <person name="Miyauchi S."/>
            <person name="Kiss E."/>
            <person name="Drula E."/>
            <person name="Kohler A."/>
            <person name="Sanchez-Garcia M."/>
            <person name="Andreopoulos B."/>
            <person name="Barry K.W."/>
            <person name="Bonito G."/>
            <person name="Buee M."/>
            <person name="Carver A."/>
            <person name="Chen C."/>
            <person name="Cichocki N."/>
            <person name="Clum A."/>
            <person name="Culley D."/>
            <person name="Crous P.W."/>
            <person name="Fauchery L."/>
            <person name="Girlanda M."/>
            <person name="Hayes R."/>
            <person name="Keri Z."/>
            <person name="Labutti K."/>
            <person name="Lipzen A."/>
            <person name="Lombard V."/>
            <person name="Magnuson J."/>
            <person name="Maillard F."/>
            <person name="Morin E."/>
            <person name="Murat C."/>
            <person name="Nolan M."/>
            <person name="Ohm R."/>
            <person name="Pangilinan J."/>
            <person name="Pereira M."/>
            <person name="Perotto S."/>
            <person name="Peter M."/>
            <person name="Riley R."/>
            <person name="Sitrit Y."/>
            <person name="Stielow B."/>
            <person name="Szollosi G."/>
            <person name="Zifcakova L."/>
            <person name="Stursova M."/>
            <person name="Spatafora J.W."/>
            <person name="Tedersoo L."/>
            <person name="Vaario L.-M."/>
            <person name="Yamada A."/>
            <person name="Yan M."/>
            <person name="Wang P."/>
            <person name="Xu J."/>
            <person name="Bruns T."/>
            <person name="Baldrian P."/>
            <person name="Vilgalys R."/>
            <person name="Henrissat B."/>
            <person name="Grigoriev I.V."/>
            <person name="Hibbett D."/>
            <person name="Nagy L.G."/>
            <person name="Martin F.M."/>
        </authorList>
    </citation>
    <scope>NUCLEOTIDE SEQUENCE</scope>
    <source>
        <strain evidence="16">UH-Tt-Lm1</strain>
    </source>
</reference>
<keyword evidence="11 12" id="KW-0100">Branched-chain amino acid biosynthesis</keyword>
<keyword evidence="7 12" id="KW-0479">Metal-binding</keyword>
<dbReference type="EMBL" id="WIUZ02000003">
    <property type="protein sequence ID" value="KAF9789726.1"/>
    <property type="molecule type" value="Genomic_DNA"/>
</dbReference>
<keyword evidence="6 12" id="KW-0808">Transferase</keyword>
<evidence type="ECO:0000256" key="1">
    <source>
        <dbReference type="ARBA" id="ARBA00004173"/>
    </source>
</evidence>
<dbReference type="PROSITE" id="PS00187">
    <property type="entry name" value="TPP_ENZYMES"/>
    <property type="match status" value="1"/>
</dbReference>
<evidence type="ECO:0000256" key="5">
    <source>
        <dbReference type="ARBA" id="ARBA00022605"/>
    </source>
</evidence>
<evidence type="ECO:0000256" key="12">
    <source>
        <dbReference type="RuleBase" id="RU003591"/>
    </source>
</evidence>
<evidence type="ECO:0000256" key="9">
    <source>
        <dbReference type="ARBA" id="ARBA00023052"/>
    </source>
</evidence>
<comment type="subcellular location">
    <subcellularLocation>
        <location evidence="1">Mitochondrion</location>
    </subcellularLocation>
</comment>
<accession>A0A9P6HLY7</accession>
<keyword evidence="8 12" id="KW-0460">Magnesium</keyword>
<evidence type="ECO:0000259" key="14">
    <source>
        <dbReference type="Pfam" id="PF02775"/>
    </source>
</evidence>
<dbReference type="GO" id="GO:0030976">
    <property type="term" value="F:thiamine pyrophosphate binding"/>
    <property type="evidence" value="ECO:0007669"/>
    <property type="project" value="UniProtKB-UniRule"/>
</dbReference>
<dbReference type="PANTHER" id="PTHR18968">
    <property type="entry name" value="THIAMINE PYROPHOSPHATE ENZYMES"/>
    <property type="match status" value="1"/>
</dbReference>
<dbReference type="GO" id="GO:0005948">
    <property type="term" value="C:acetolactate synthase complex"/>
    <property type="evidence" value="ECO:0007669"/>
    <property type="project" value="TreeGrafter"/>
</dbReference>
<keyword evidence="9 12" id="KW-0786">Thiamine pyrophosphate</keyword>
<dbReference type="GO" id="GO:0009097">
    <property type="term" value="P:isoleucine biosynthetic process"/>
    <property type="evidence" value="ECO:0007669"/>
    <property type="project" value="TreeGrafter"/>
</dbReference>
<dbReference type="PANTHER" id="PTHR18968:SF13">
    <property type="entry name" value="ACETOLACTATE SYNTHASE CATALYTIC SUBUNIT, MITOCHONDRIAL"/>
    <property type="match status" value="1"/>
</dbReference>
<comment type="cofactor">
    <cofactor evidence="12">
        <name>Mg(2+)</name>
        <dbReference type="ChEBI" id="CHEBI:18420"/>
    </cofactor>
    <text evidence="12">Binds 1 Mg(2+) ion per subunit.</text>
</comment>
<feature type="domain" description="Thiamine pyrophosphate enzyme central" evidence="13">
    <location>
        <begin position="289"/>
        <end position="434"/>
    </location>
</feature>
<evidence type="ECO:0000256" key="8">
    <source>
        <dbReference type="ARBA" id="ARBA00022842"/>
    </source>
</evidence>
<dbReference type="SUPFAM" id="SSF52467">
    <property type="entry name" value="DHS-like NAD/FAD-binding domain"/>
    <property type="match status" value="1"/>
</dbReference>
<dbReference type="Gene3D" id="3.40.50.970">
    <property type="match status" value="2"/>
</dbReference>
<dbReference type="EC" id="2.2.1.6" evidence="12"/>
<comment type="caution">
    <text evidence="16">The sequence shown here is derived from an EMBL/GenBank/DDBJ whole genome shotgun (WGS) entry which is preliminary data.</text>
</comment>
<dbReference type="GO" id="GO:0005739">
    <property type="term" value="C:mitochondrion"/>
    <property type="evidence" value="ECO:0007669"/>
    <property type="project" value="UniProtKB-SubCell"/>
</dbReference>
<keyword evidence="17" id="KW-1185">Reference proteome</keyword>
<dbReference type="GO" id="GO:0000287">
    <property type="term" value="F:magnesium ion binding"/>
    <property type="evidence" value="ECO:0007669"/>
    <property type="project" value="UniProtKB-UniRule"/>
</dbReference>
<comment type="similarity">
    <text evidence="4 12">Belongs to the TPP enzyme family.</text>
</comment>
<evidence type="ECO:0000259" key="13">
    <source>
        <dbReference type="Pfam" id="PF00205"/>
    </source>
</evidence>
<evidence type="ECO:0000256" key="7">
    <source>
        <dbReference type="ARBA" id="ARBA00022723"/>
    </source>
</evidence>
<keyword evidence="10" id="KW-0496">Mitochondrion</keyword>
<dbReference type="InterPro" id="IPR011766">
    <property type="entry name" value="TPP_enzyme_TPP-bd"/>
</dbReference>
<dbReference type="Pfam" id="PF02775">
    <property type="entry name" value="TPP_enzyme_C"/>
    <property type="match status" value="1"/>
</dbReference>
<dbReference type="InterPro" id="IPR029061">
    <property type="entry name" value="THDP-binding"/>
</dbReference>
<feature type="domain" description="Thiamine pyrophosphate enzyme N-terminal TPP-binding" evidence="15">
    <location>
        <begin position="89"/>
        <end position="203"/>
    </location>
</feature>
<dbReference type="Gene3D" id="3.40.50.1220">
    <property type="entry name" value="TPP-binding domain"/>
    <property type="match status" value="1"/>
</dbReference>
<comment type="cofactor">
    <cofactor evidence="12">
        <name>thiamine diphosphate</name>
        <dbReference type="ChEBI" id="CHEBI:58937"/>
    </cofactor>
    <text evidence="12">Binds 1 thiamine pyrophosphate per subunit.</text>
</comment>
<dbReference type="InterPro" id="IPR000399">
    <property type="entry name" value="TPP-bd_CS"/>
</dbReference>
<dbReference type="Proteomes" id="UP000736335">
    <property type="component" value="Unassembled WGS sequence"/>
</dbReference>
<evidence type="ECO:0000256" key="10">
    <source>
        <dbReference type="ARBA" id="ARBA00023128"/>
    </source>
</evidence>
<comment type="pathway">
    <text evidence="2 12">Amino-acid biosynthesis; L-isoleucine biosynthesis; L-isoleucine from 2-oxobutanoate: step 1/4.</text>
</comment>
<evidence type="ECO:0000259" key="15">
    <source>
        <dbReference type="Pfam" id="PF02776"/>
    </source>
</evidence>